<evidence type="ECO:0000256" key="1">
    <source>
        <dbReference type="SAM" id="SignalP"/>
    </source>
</evidence>
<dbReference type="VEuPathDB" id="FungiDB:FVEG_17324"/>
<evidence type="ECO:0000313" key="3">
    <source>
        <dbReference type="Proteomes" id="UP000009096"/>
    </source>
</evidence>
<keyword evidence="1" id="KW-0732">Signal</keyword>
<dbReference type="KEGG" id="fvr:FVEG_17324"/>
<name>W7N494_GIBM7</name>
<reference evidence="2 3" key="1">
    <citation type="journal article" date="2010" name="Nature">
        <title>Comparative genomics reveals mobile pathogenicity chromosomes in Fusarium.</title>
        <authorList>
            <person name="Ma L.J."/>
            <person name="van der Does H.C."/>
            <person name="Borkovich K.A."/>
            <person name="Coleman J.J."/>
            <person name="Daboussi M.J."/>
            <person name="Di Pietro A."/>
            <person name="Dufresne M."/>
            <person name="Freitag M."/>
            <person name="Grabherr M."/>
            <person name="Henrissat B."/>
            <person name="Houterman P.M."/>
            <person name="Kang S."/>
            <person name="Shim W.B."/>
            <person name="Woloshuk C."/>
            <person name="Xie X."/>
            <person name="Xu J.R."/>
            <person name="Antoniw J."/>
            <person name="Baker S.E."/>
            <person name="Bluhm B.H."/>
            <person name="Breakspear A."/>
            <person name="Brown D.W."/>
            <person name="Butchko R.A."/>
            <person name="Chapman S."/>
            <person name="Coulson R."/>
            <person name="Coutinho P.M."/>
            <person name="Danchin E.G."/>
            <person name="Diener A."/>
            <person name="Gale L.R."/>
            <person name="Gardiner D.M."/>
            <person name="Goff S."/>
            <person name="Hammond-Kosack K.E."/>
            <person name="Hilburn K."/>
            <person name="Hua-Van A."/>
            <person name="Jonkers W."/>
            <person name="Kazan K."/>
            <person name="Kodira C.D."/>
            <person name="Koehrsen M."/>
            <person name="Kumar L."/>
            <person name="Lee Y.H."/>
            <person name="Li L."/>
            <person name="Manners J.M."/>
            <person name="Miranda-Saavedra D."/>
            <person name="Mukherjee M."/>
            <person name="Park G."/>
            <person name="Park J."/>
            <person name="Park S.Y."/>
            <person name="Proctor R.H."/>
            <person name="Regev A."/>
            <person name="Ruiz-Roldan M.C."/>
            <person name="Sain D."/>
            <person name="Sakthikumar S."/>
            <person name="Sykes S."/>
            <person name="Schwartz D.C."/>
            <person name="Turgeon B.G."/>
            <person name="Wapinski I."/>
            <person name="Yoder O."/>
            <person name="Young S."/>
            <person name="Zeng Q."/>
            <person name="Zhou S."/>
            <person name="Galagan J."/>
            <person name="Cuomo C.A."/>
            <person name="Kistler H.C."/>
            <person name="Rep M."/>
        </authorList>
    </citation>
    <scope>NUCLEOTIDE SEQUENCE [LARGE SCALE GENOMIC DNA]</scope>
    <source>
        <strain evidence="3">M3125 / FGSC 7600</strain>
    </source>
</reference>
<proteinExistence type="predicted"/>
<dbReference type="Proteomes" id="UP000009096">
    <property type="component" value="Chromosome 3"/>
</dbReference>
<feature type="chain" id="PRO_5004896941" description="Autophagy-related protein 27" evidence="1">
    <location>
        <begin position="24"/>
        <end position="307"/>
    </location>
</feature>
<dbReference type="OrthoDB" id="5132818at2759"/>
<organism evidence="2 3">
    <name type="scientific">Gibberella moniliformis (strain M3125 / FGSC 7600)</name>
    <name type="common">Maize ear and stalk rot fungus</name>
    <name type="synonym">Fusarium verticillioides</name>
    <dbReference type="NCBI Taxonomy" id="334819"/>
    <lineage>
        <taxon>Eukaryota</taxon>
        <taxon>Fungi</taxon>
        <taxon>Dikarya</taxon>
        <taxon>Ascomycota</taxon>
        <taxon>Pezizomycotina</taxon>
        <taxon>Sordariomycetes</taxon>
        <taxon>Hypocreomycetidae</taxon>
        <taxon>Hypocreales</taxon>
        <taxon>Nectriaceae</taxon>
        <taxon>Fusarium</taxon>
        <taxon>Fusarium fujikuroi species complex</taxon>
    </lineage>
</organism>
<protein>
    <recommendedName>
        <fullName evidence="4">Autophagy-related protein 27</fullName>
    </recommendedName>
</protein>
<evidence type="ECO:0008006" key="4">
    <source>
        <dbReference type="Google" id="ProtNLM"/>
    </source>
</evidence>
<dbReference type="GeneID" id="30074200"/>
<dbReference type="EMBL" id="DS022261">
    <property type="protein sequence ID" value="EWG54454.1"/>
    <property type="molecule type" value="Genomic_DNA"/>
</dbReference>
<dbReference type="AlphaFoldDB" id="W7N494"/>
<feature type="signal peptide" evidence="1">
    <location>
        <begin position="1"/>
        <end position="23"/>
    </location>
</feature>
<keyword evidence="3" id="KW-1185">Reference proteome</keyword>
<gene>
    <name evidence="2" type="ORF">FVEG_17324</name>
</gene>
<dbReference type="eggNOG" id="ENOG502ST4D">
    <property type="taxonomic scope" value="Eukaryota"/>
</dbReference>
<evidence type="ECO:0000313" key="2">
    <source>
        <dbReference type="EMBL" id="EWG54454.1"/>
    </source>
</evidence>
<accession>W7N494</accession>
<dbReference type="RefSeq" id="XP_018760645.1">
    <property type="nucleotide sequence ID" value="XM_018906580.1"/>
</dbReference>
<sequence length="307" mass="33667">MDNLHRHRFLTAILLYLTGTCLAQNAVSLPNCPMELRRVGEDLQIYNSTRTLSYTFKRQSKPWYITTAVTDVRLPNGEFVGGSSSERDSRLELSVFVSVPRGYGASPDGRDIRFCSHMMASVKLTSNNPADAESSCKGVISDKCVKEYENATLPVPALDQRCPDFSSLRSGLSAECRNQLFASDSLARNFSSTRCSLDKMPYLDLPANYTTFGTGGWVGLNGDDDREDFDRYDMRVQESIPVLMSVANGNDSSESKLLCIAPDQVVPGSRKPESKLGDQDDGNAASRVRGLGAVFLGVGIVMIFSLL</sequence>